<proteinExistence type="predicted"/>
<feature type="region of interest" description="Disordered" evidence="1">
    <location>
        <begin position="16"/>
        <end position="42"/>
    </location>
</feature>
<gene>
    <name evidence="2" type="ORF">EZS27_023238</name>
</gene>
<evidence type="ECO:0000313" key="2">
    <source>
        <dbReference type="EMBL" id="KAA6327800.1"/>
    </source>
</evidence>
<evidence type="ECO:0008006" key="3">
    <source>
        <dbReference type="Google" id="ProtNLM"/>
    </source>
</evidence>
<sequence length="42" mass="4901">MSNIYNKVRPHTSCNMLTPMEAELHRGKLKKDGEKENTNKKK</sequence>
<accession>A0A5J4R396</accession>
<reference evidence="2" key="1">
    <citation type="submission" date="2019-03" db="EMBL/GenBank/DDBJ databases">
        <title>Single cell metagenomics reveals metabolic interactions within the superorganism composed of flagellate Streblomastix strix and complex community of Bacteroidetes bacteria on its surface.</title>
        <authorList>
            <person name="Treitli S.C."/>
            <person name="Kolisko M."/>
            <person name="Husnik F."/>
            <person name="Keeling P."/>
            <person name="Hampl V."/>
        </authorList>
    </citation>
    <scope>NUCLEOTIDE SEQUENCE</scope>
    <source>
        <strain evidence="2">STM</strain>
    </source>
</reference>
<organism evidence="2">
    <name type="scientific">termite gut metagenome</name>
    <dbReference type="NCBI Taxonomy" id="433724"/>
    <lineage>
        <taxon>unclassified sequences</taxon>
        <taxon>metagenomes</taxon>
        <taxon>organismal metagenomes</taxon>
    </lineage>
</organism>
<dbReference type="AlphaFoldDB" id="A0A5J4R396"/>
<name>A0A5J4R396_9ZZZZ</name>
<protein>
    <recommendedName>
        <fullName evidence="3">Integrase catalytic domain-containing protein</fullName>
    </recommendedName>
</protein>
<comment type="caution">
    <text evidence="2">The sequence shown here is derived from an EMBL/GenBank/DDBJ whole genome shotgun (WGS) entry which is preliminary data.</text>
</comment>
<evidence type="ECO:0000256" key="1">
    <source>
        <dbReference type="SAM" id="MobiDB-lite"/>
    </source>
</evidence>
<dbReference type="EMBL" id="SNRY01001927">
    <property type="protein sequence ID" value="KAA6327800.1"/>
    <property type="molecule type" value="Genomic_DNA"/>
</dbReference>
<feature type="compositionally biased region" description="Basic and acidic residues" evidence="1">
    <location>
        <begin position="22"/>
        <end position="42"/>
    </location>
</feature>